<dbReference type="GO" id="GO:0004383">
    <property type="term" value="F:guanylate cyclase activity"/>
    <property type="evidence" value="ECO:0007669"/>
    <property type="project" value="TreeGrafter"/>
</dbReference>
<dbReference type="InterPro" id="IPR024096">
    <property type="entry name" value="NO_sig/Golgi_transp_ligand-bd"/>
</dbReference>
<dbReference type="PANTHER" id="PTHR45655:SF13">
    <property type="entry name" value="SOLUBLE GUANYLATE CYCLASE GCY-32-RELATED"/>
    <property type="match status" value="1"/>
</dbReference>
<feature type="domain" description="Heme NO-binding" evidence="1">
    <location>
        <begin position="10"/>
        <end position="166"/>
    </location>
</feature>
<dbReference type="GO" id="GO:0008074">
    <property type="term" value="C:guanylate cyclase complex, soluble"/>
    <property type="evidence" value="ECO:0007669"/>
    <property type="project" value="TreeGrafter"/>
</dbReference>
<accession>B1A0Q0</accession>
<protein>
    <recommendedName>
        <fullName evidence="1">Heme NO-binding domain-containing protein</fullName>
    </recommendedName>
</protein>
<dbReference type="InterPro" id="IPR038158">
    <property type="entry name" value="H-NOX_domain_sf"/>
</dbReference>
<dbReference type="GO" id="GO:0020037">
    <property type="term" value="F:heme binding"/>
    <property type="evidence" value="ECO:0007669"/>
    <property type="project" value="InterPro"/>
</dbReference>
<organism evidence="2">
    <name type="scientific">Pelagibacter ubique</name>
    <dbReference type="NCBI Taxonomy" id="198252"/>
    <lineage>
        <taxon>Bacteria</taxon>
        <taxon>Pseudomonadati</taxon>
        <taxon>Pseudomonadota</taxon>
        <taxon>Alphaproteobacteria</taxon>
        <taxon>Candidatus Pelagibacterales</taxon>
        <taxon>Candidatus Pelagibacteraceae</taxon>
        <taxon>Candidatus Pelagibacter</taxon>
    </lineage>
</organism>
<name>B1A0Q0_PELUQ</name>
<evidence type="ECO:0000313" key="2">
    <source>
        <dbReference type="EMBL" id="ACA21549.1"/>
    </source>
</evidence>
<reference evidence="2" key="1">
    <citation type="journal article" date="2008" name="ISME J.">
        <title>A rare SAR11 fosmid clone confirming genetic variability in the 'Candidatus Pelagibacter ubique' genome.</title>
        <authorList>
            <person name="Gilbert J.A."/>
            <person name="Muhling M."/>
            <person name="Joint I."/>
        </authorList>
    </citation>
    <scope>NUCLEOTIDE SEQUENCE</scope>
</reference>
<dbReference type="EMBL" id="EU410957">
    <property type="protein sequence ID" value="ACA21549.1"/>
    <property type="molecule type" value="Genomic_DNA"/>
</dbReference>
<proteinExistence type="predicted"/>
<dbReference type="GO" id="GO:0070482">
    <property type="term" value="P:response to oxygen levels"/>
    <property type="evidence" value="ECO:0007669"/>
    <property type="project" value="TreeGrafter"/>
</dbReference>
<dbReference type="Pfam" id="PF07700">
    <property type="entry name" value="HNOB"/>
    <property type="match status" value="1"/>
</dbReference>
<dbReference type="AlphaFoldDB" id="B1A0Q0"/>
<sequence length="205" mass="22755">MFVGGEVIVHGVVNKALERFTIDTYGFGLWQKVVSACLHAVAFYEAMLCYPDQDSYALLNQLSRILNKPNADILEDMGTYLVVHRNQDGVRRLLRFGGVDFRDFLLSLNEFNARIDLIMPDLNLPQINVVCGAKNQISIRLAPSWSEFTYLCIGILHAMADDYGALIRLAHFADTGSAVIQITLVDDRFAVAQGFKLAARGPSNG</sequence>
<dbReference type="Gene3D" id="3.90.1520.10">
    <property type="entry name" value="H-NOX domain"/>
    <property type="match status" value="1"/>
</dbReference>
<dbReference type="PANTHER" id="PTHR45655">
    <property type="entry name" value="GUANYLATE CYCLASE SOLUBLE SUBUNIT BETA-2"/>
    <property type="match status" value="1"/>
</dbReference>
<evidence type="ECO:0000259" key="1">
    <source>
        <dbReference type="Pfam" id="PF07700"/>
    </source>
</evidence>
<dbReference type="InterPro" id="IPR011644">
    <property type="entry name" value="Heme_NO-bd"/>
</dbReference>
<dbReference type="GO" id="GO:0019934">
    <property type="term" value="P:cGMP-mediated signaling"/>
    <property type="evidence" value="ECO:0007669"/>
    <property type="project" value="TreeGrafter"/>
</dbReference>
<dbReference type="SUPFAM" id="SSF111126">
    <property type="entry name" value="Ligand-binding domain in the NO signalling and Golgi transport"/>
    <property type="match status" value="1"/>
</dbReference>